<name>A0A1U7CJA8_9BACT</name>
<dbReference type="Proteomes" id="UP000186309">
    <property type="component" value="Chromosome"/>
</dbReference>
<dbReference type="InterPro" id="IPR011989">
    <property type="entry name" value="ARM-like"/>
</dbReference>
<reference evidence="2" key="1">
    <citation type="submission" date="2016-12" db="EMBL/GenBank/DDBJ databases">
        <title>Comparative genomics of four Isosphaeraceae planctomycetes: a common pool of plasmids and glycoside hydrolase genes.</title>
        <authorList>
            <person name="Ivanova A."/>
        </authorList>
    </citation>
    <scope>NUCLEOTIDE SEQUENCE [LARGE SCALE GENOMIC DNA]</scope>
    <source>
        <strain evidence="2">PX4</strain>
    </source>
</reference>
<sequence length="473" mass="51081">MSRASLRRVALGCLMGALGSGTVGPVATARADVIVLRGGGQVEGKVVPASVSAQSKSKSKDSRVEILLLKSKTPLMLRKEQILEIVPKASPLDEYLVKREKAAATAPAQFELGQWCESNKLGDLARVHYEAALEHDKTLVAAHQKLGHVEHAGQWVSRDELRKAQGLTKHKGRWITEDEKTKQDEQALTTAGQAAWVRRIKLMVQGVLSGAPDRRREAETQFMQIRDPEAVWPLVKVMGGAETDLRILLAQTLGEIPGKESAQALVRLILAEEEDVVRGVVLDRLKKSDDPGIQPQLVRALGSNDLRVVNRAAWTLGNLDAVGAVPRLLNVLVTSEERLVLVPPPTGGQGPGFPPILMAWNGNSAAYMIPPAVGAGSVAFGATVVPGVFALDPYNPGVPLGPTLGGGDYPGSMGGNRGPTPRLMTFTYQNVEVLGALVKLTEQDFGYDVDQWRQWVARSFNPRPNPVRRVPQP</sequence>
<protein>
    <recommendedName>
        <fullName evidence="3">HEAT repeat domain-containing protein</fullName>
    </recommendedName>
</protein>
<evidence type="ECO:0000313" key="2">
    <source>
        <dbReference type="Proteomes" id="UP000186309"/>
    </source>
</evidence>
<accession>A0A1U7CJA8</accession>
<dbReference type="EMBL" id="CP019082">
    <property type="protein sequence ID" value="APW59024.1"/>
    <property type="molecule type" value="Genomic_DNA"/>
</dbReference>
<dbReference type="InterPro" id="IPR000225">
    <property type="entry name" value="Armadillo"/>
</dbReference>
<dbReference type="KEGG" id="pbor:BSF38_00437"/>
<evidence type="ECO:0000313" key="1">
    <source>
        <dbReference type="EMBL" id="APW59024.1"/>
    </source>
</evidence>
<dbReference type="Gene3D" id="1.25.10.10">
    <property type="entry name" value="Leucine-rich Repeat Variant"/>
    <property type="match status" value="1"/>
</dbReference>
<organism evidence="1 2">
    <name type="scientific">Paludisphaera borealis</name>
    <dbReference type="NCBI Taxonomy" id="1387353"/>
    <lineage>
        <taxon>Bacteria</taxon>
        <taxon>Pseudomonadati</taxon>
        <taxon>Planctomycetota</taxon>
        <taxon>Planctomycetia</taxon>
        <taxon>Isosphaerales</taxon>
        <taxon>Isosphaeraceae</taxon>
        <taxon>Paludisphaera</taxon>
    </lineage>
</organism>
<dbReference type="OrthoDB" id="212249at2"/>
<proteinExistence type="predicted"/>
<evidence type="ECO:0008006" key="3">
    <source>
        <dbReference type="Google" id="ProtNLM"/>
    </source>
</evidence>
<dbReference type="AlphaFoldDB" id="A0A1U7CJA8"/>
<dbReference type="Pfam" id="PF00514">
    <property type="entry name" value="Arm"/>
    <property type="match status" value="1"/>
</dbReference>
<dbReference type="InterPro" id="IPR016024">
    <property type="entry name" value="ARM-type_fold"/>
</dbReference>
<keyword evidence="2" id="KW-1185">Reference proteome</keyword>
<dbReference type="RefSeq" id="WP_083712639.1">
    <property type="nucleotide sequence ID" value="NZ_CP019082.1"/>
</dbReference>
<dbReference type="SUPFAM" id="SSF48371">
    <property type="entry name" value="ARM repeat"/>
    <property type="match status" value="1"/>
</dbReference>
<gene>
    <name evidence="1" type="ORF">BSF38_00437</name>
</gene>